<keyword evidence="5" id="KW-1185">Reference proteome</keyword>
<dbReference type="PANTHER" id="PTHR43630:SF2">
    <property type="entry name" value="GLYCOSYLTRANSFERASE"/>
    <property type="match status" value="1"/>
</dbReference>
<organism evidence="4 5">
    <name type="scientific">Parvularcula bermudensis (strain ATCC BAA-594 / HTCC2503 / KCTC 12087)</name>
    <dbReference type="NCBI Taxonomy" id="314260"/>
    <lineage>
        <taxon>Bacteria</taxon>
        <taxon>Pseudomonadati</taxon>
        <taxon>Pseudomonadota</taxon>
        <taxon>Alphaproteobacteria</taxon>
        <taxon>Parvularculales</taxon>
        <taxon>Parvularculaceae</taxon>
        <taxon>Parvularcula</taxon>
    </lineage>
</organism>
<dbReference type="eggNOG" id="COG0463">
    <property type="taxonomic scope" value="Bacteria"/>
</dbReference>
<dbReference type="CAZy" id="GT2">
    <property type="family name" value="Glycosyltransferase Family 2"/>
</dbReference>
<proteinExistence type="inferred from homology"/>
<dbReference type="Proteomes" id="UP000001302">
    <property type="component" value="Chromosome"/>
</dbReference>
<accession>E0TC55</accession>
<dbReference type="CDD" id="cd02511">
    <property type="entry name" value="Beta4Glucosyltransferase"/>
    <property type="match status" value="1"/>
</dbReference>
<feature type="region of interest" description="Disordered" evidence="2">
    <location>
        <begin position="303"/>
        <end position="332"/>
    </location>
</feature>
<dbReference type="PANTHER" id="PTHR43630">
    <property type="entry name" value="POLY-BETA-1,6-N-ACETYL-D-GLUCOSAMINE SYNTHASE"/>
    <property type="match status" value="1"/>
</dbReference>
<reference evidence="4 5" key="2">
    <citation type="journal article" date="2011" name="J. Bacteriol.">
        <title>Complete genome sequence of strain HTCC2503T of Parvularcula bermudensis, the type species of the order "Parvularculales" in the class Alphaproteobacteria.</title>
        <authorList>
            <person name="Oh H.M."/>
            <person name="Kang I."/>
            <person name="Vergin K.L."/>
            <person name="Kang D."/>
            <person name="Rhee K.H."/>
            <person name="Giovannoni S.J."/>
            <person name="Cho J.C."/>
        </authorList>
    </citation>
    <scope>NUCLEOTIDE SEQUENCE [LARGE SCALE GENOMIC DNA]</scope>
    <source>
        <strain evidence="5">ATCC BAA-594 / HTCC2503 / KCTC 12087</strain>
    </source>
</reference>
<dbReference type="HOGENOM" id="CLU_065962_0_0_5"/>
<dbReference type="Gene3D" id="3.90.550.10">
    <property type="entry name" value="Spore Coat Polysaccharide Biosynthesis Protein SpsA, Chain A"/>
    <property type="match status" value="1"/>
</dbReference>
<dbReference type="KEGG" id="pbr:PB2503_11329"/>
<evidence type="ECO:0000259" key="3">
    <source>
        <dbReference type="Pfam" id="PF00535"/>
    </source>
</evidence>
<evidence type="ECO:0000313" key="5">
    <source>
        <dbReference type="Proteomes" id="UP000001302"/>
    </source>
</evidence>
<dbReference type="AlphaFoldDB" id="E0TC55"/>
<dbReference type="RefSeq" id="WP_013301287.1">
    <property type="nucleotide sequence ID" value="NC_014414.1"/>
</dbReference>
<dbReference type="OrthoDB" id="9815923at2"/>
<gene>
    <name evidence="4" type="ordered locus">PB2503_11329</name>
</gene>
<comment type="similarity">
    <text evidence="1">Belongs to the glycosyltransferase 2 family. WaaE/KdtX subfamily.</text>
</comment>
<dbReference type="STRING" id="314260.PB2503_11329"/>
<feature type="domain" description="Glycosyltransferase 2-like" evidence="3">
    <location>
        <begin position="9"/>
        <end position="104"/>
    </location>
</feature>
<dbReference type="SUPFAM" id="SSF53448">
    <property type="entry name" value="Nucleotide-diphospho-sugar transferases"/>
    <property type="match status" value="1"/>
</dbReference>
<dbReference type="InterPro" id="IPR029044">
    <property type="entry name" value="Nucleotide-diphossugar_trans"/>
</dbReference>
<feature type="compositionally biased region" description="Pro residues" evidence="2">
    <location>
        <begin position="317"/>
        <end position="332"/>
    </location>
</feature>
<reference evidence="5" key="1">
    <citation type="submission" date="2010-08" db="EMBL/GenBank/DDBJ databases">
        <title>Genome sequence of Parvularcula bermudensis HTCC2503.</title>
        <authorList>
            <person name="Kang D.-M."/>
            <person name="Oh H.-M."/>
            <person name="Cho J.-C."/>
        </authorList>
    </citation>
    <scope>NUCLEOTIDE SEQUENCE [LARGE SCALE GENOMIC DNA]</scope>
    <source>
        <strain evidence="5">ATCC BAA-594 / HTCC2503 / KCTC 12087</strain>
    </source>
</reference>
<protein>
    <submittedName>
        <fullName evidence="4">SpsA-like protein</fullName>
    </submittedName>
</protein>
<evidence type="ECO:0000313" key="4">
    <source>
        <dbReference type="EMBL" id="ADM10313.1"/>
    </source>
</evidence>
<evidence type="ECO:0000256" key="1">
    <source>
        <dbReference type="ARBA" id="ARBA00038494"/>
    </source>
</evidence>
<dbReference type="EMBL" id="CP002156">
    <property type="protein sequence ID" value="ADM10313.1"/>
    <property type="molecule type" value="Genomic_DNA"/>
</dbReference>
<evidence type="ECO:0000256" key="2">
    <source>
        <dbReference type="SAM" id="MobiDB-lite"/>
    </source>
</evidence>
<dbReference type="Pfam" id="PF00535">
    <property type="entry name" value="Glycos_transf_2"/>
    <property type="match status" value="1"/>
</dbReference>
<sequence>MAKGDIHALILAYNEEKHLGRCIDSVKDQCASVTVIDSGSSDRTVEIAAEKGAEVATFPWVNHALQVNRGIDLLAHREGWILRIDADEILDPSSQESLRDATERAAPATSGLLIDRVIHFMGHGLRFGGMRPSWQLRLWRIGQGQCEQRWMDEHVVVSGEVERSKIVLADINLNSLTWWTAKHNDYASREALEVLNDRYHFLPRDAFGTAKASFQARVKRAIKETLYHRLPGGGRSVLYFLIRYIFLLGFLDGKAGAYWHLLQGLWYRTLVDAKVAEVERAMADHGLTAEAAIKRQLGLDPRKAEGQSVAAPSAFPKAPPAKAPPPPRKSVS</sequence>
<dbReference type="InterPro" id="IPR001173">
    <property type="entry name" value="Glyco_trans_2-like"/>
</dbReference>
<name>E0TC55_PARBH</name>